<dbReference type="AlphaFoldDB" id="A0A917JRD9"/>
<organism evidence="4 5">
    <name type="scientific">Shewanella gelidii</name>
    <dbReference type="NCBI Taxonomy" id="1642821"/>
    <lineage>
        <taxon>Bacteria</taxon>
        <taxon>Pseudomonadati</taxon>
        <taxon>Pseudomonadota</taxon>
        <taxon>Gammaproteobacteria</taxon>
        <taxon>Alteromonadales</taxon>
        <taxon>Shewanellaceae</taxon>
        <taxon>Shewanella</taxon>
    </lineage>
</organism>
<reference evidence="4" key="1">
    <citation type="journal article" date="2014" name="Int. J. Syst. Evol. Microbiol.">
        <title>Complete genome sequence of Corynebacterium casei LMG S-19264T (=DSM 44701T), isolated from a smear-ripened cheese.</title>
        <authorList>
            <consortium name="US DOE Joint Genome Institute (JGI-PGF)"/>
            <person name="Walter F."/>
            <person name="Albersmeier A."/>
            <person name="Kalinowski J."/>
            <person name="Ruckert C."/>
        </authorList>
    </citation>
    <scope>NUCLEOTIDE SEQUENCE</scope>
    <source>
        <strain evidence="4">JCM 30804</strain>
    </source>
</reference>
<dbReference type="PANTHER" id="PTHR10000">
    <property type="entry name" value="PHOSPHOSERINE PHOSPHATASE"/>
    <property type="match status" value="1"/>
</dbReference>
<dbReference type="SFLD" id="SFLDS00003">
    <property type="entry name" value="Haloacid_Dehalogenase"/>
    <property type="match status" value="1"/>
</dbReference>
<keyword evidence="3" id="KW-0460">Magnesium</keyword>
<dbReference type="GO" id="GO:0050531">
    <property type="term" value="F:mannosyl-3-phosphoglycerate phosphatase activity"/>
    <property type="evidence" value="ECO:0007669"/>
    <property type="project" value="InterPro"/>
</dbReference>
<keyword evidence="1" id="KW-0479">Metal-binding</keyword>
<dbReference type="InterPro" id="IPR006379">
    <property type="entry name" value="HAD-SF_hydro_IIB"/>
</dbReference>
<accession>A0A917JRD9</accession>
<name>A0A917JRD9_9GAMM</name>
<dbReference type="GO" id="GO:0005829">
    <property type="term" value="C:cytosol"/>
    <property type="evidence" value="ECO:0007669"/>
    <property type="project" value="TreeGrafter"/>
</dbReference>
<dbReference type="InterPro" id="IPR036412">
    <property type="entry name" value="HAD-like_sf"/>
</dbReference>
<evidence type="ECO:0000256" key="1">
    <source>
        <dbReference type="ARBA" id="ARBA00022723"/>
    </source>
</evidence>
<dbReference type="GO" id="GO:0000287">
    <property type="term" value="F:magnesium ion binding"/>
    <property type="evidence" value="ECO:0007669"/>
    <property type="project" value="TreeGrafter"/>
</dbReference>
<sequence>MKSEQVILFSDLDGTLLDHHTYTAAPALPCISQLQQTHIPIVLNTSKTRAEIQLIQQQLNLDGPFIVENGAAVYIPKSSFPEQPADTQSLGLFWIKEFAAYKQHILNRLTQLASAFEGQYRGFSSLSSQQVSAITGLSLQQAQLAKQRQYGEPLQWLGDDKSRTEFIEQVRSQGIKVQYGGRFIHLSDHCDKGQALEWLAQQYQKTNPQKIIRTIALGDGGNDIAMLEAADVAVIVRSPAHDYPALTRRDGIYRTQQLGPEGWAEAIQALLLHSTANAPRLHIPAREVTHG</sequence>
<keyword evidence="5" id="KW-1185">Reference proteome</keyword>
<protein>
    <submittedName>
        <fullName evidence="4">Mannosyl-3-phosphoglycerate phosphatase</fullName>
    </submittedName>
</protein>
<dbReference type="SFLD" id="SFLDG01140">
    <property type="entry name" value="C2.B:_Phosphomannomutase_and_P"/>
    <property type="match status" value="1"/>
</dbReference>
<dbReference type="InterPro" id="IPR023214">
    <property type="entry name" value="HAD_sf"/>
</dbReference>
<dbReference type="NCBIfam" id="NF001218">
    <property type="entry name" value="PRK00192.1-5"/>
    <property type="match status" value="1"/>
</dbReference>
<evidence type="ECO:0000313" key="4">
    <source>
        <dbReference type="EMBL" id="GGI82338.1"/>
    </source>
</evidence>
<dbReference type="SFLD" id="SFLDG01142">
    <property type="entry name" value="C2.B.2:_Mannosyl-3-phosphoglyc"/>
    <property type="match status" value="1"/>
</dbReference>
<dbReference type="PANTHER" id="PTHR10000:SF8">
    <property type="entry name" value="HAD SUPERFAMILY HYDROLASE-LIKE, TYPE 3"/>
    <property type="match status" value="1"/>
</dbReference>
<gene>
    <name evidence="4" type="ORF">GCM10009332_19430</name>
</gene>
<keyword evidence="2" id="KW-0378">Hydrolase</keyword>
<dbReference type="Gene3D" id="3.30.980.20">
    <property type="entry name" value="Putative mannosyl-3-phosphoglycerate phosphatase, domain 2"/>
    <property type="match status" value="1"/>
</dbReference>
<evidence type="ECO:0000256" key="3">
    <source>
        <dbReference type="ARBA" id="ARBA00022842"/>
    </source>
</evidence>
<comment type="caution">
    <text evidence="4">The sequence shown here is derived from an EMBL/GenBank/DDBJ whole genome shotgun (WGS) entry which is preliminary data.</text>
</comment>
<dbReference type="Proteomes" id="UP000613743">
    <property type="component" value="Unassembled WGS sequence"/>
</dbReference>
<dbReference type="NCBIfam" id="TIGR01484">
    <property type="entry name" value="HAD-SF-IIB"/>
    <property type="match status" value="1"/>
</dbReference>
<evidence type="ECO:0000313" key="5">
    <source>
        <dbReference type="Proteomes" id="UP000613743"/>
    </source>
</evidence>
<dbReference type="Gene3D" id="3.40.50.1000">
    <property type="entry name" value="HAD superfamily/HAD-like"/>
    <property type="match status" value="1"/>
</dbReference>
<reference evidence="4" key="2">
    <citation type="submission" date="2020-09" db="EMBL/GenBank/DDBJ databases">
        <authorList>
            <person name="Sun Q."/>
            <person name="Ohkuma M."/>
        </authorList>
    </citation>
    <scope>NUCLEOTIDE SEQUENCE</scope>
    <source>
        <strain evidence="4">JCM 30804</strain>
    </source>
</reference>
<dbReference type="RefSeq" id="WP_188920319.1">
    <property type="nucleotide sequence ID" value="NZ_BMPZ01000004.1"/>
</dbReference>
<evidence type="ECO:0000256" key="2">
    <source>
        <dbReference type="ARBA" id="ARBA00022801"/>
    </source>
</evidence>
<dbReference type="NCBIfam" id="TIGR01486">
    <property type="entry name" value="HAD-SF-IIB-MPGP"/>
    <property type="match status" value="1"/>
</dbReference>
<dbReference type="SUPFAM" id="SSF56784">
    <property type="entry name" value="HAD-like"/>
    <property type="match status" value="1"/>
</dbReference>
<dbReference type="EMBL" id="BMPZ01000004">
    <property type="protein sequence ID" value="GGI82338.1"/>
    <property type="molecule type" value="Genomic_DNA"/>
</dbReference>
<dbReference type="InterPro" id="IPR006381">
    <property type="entry name" value="HAD-SF-IIB-MPGP"/>
</dbReference>
<dbReference type="Pfam" id="PF08282">
    <property type="entry name" value="Hydrolase_3"/>
    <property type="match status" value="1"/>
</dbReference>
<dbReference type="GO" id="GO:0051479">
    <property type="term" value="P:mannosylglycerate biosynthetic process"/>
    <property type="evidence" value="ECO:0007669"/>
    <property type="project" value="InterPro"/>
</dbReference>
<proteinExistence type="predicted"/>